<dbReference type="AlphaFoldDB" id="A0A517LGU7"/>
<dbReference type="OrthoDB" id="3026777at2759"/>
<keyword evidence="2 6" id="KW-0812">Transmembrane</keyword>
<feature type="transmembrane region" description="Helical" evidence="6">
    <location>
        <begin position="477"/>
        <end position="499"/>
    </location>
</feature>
<evidence type="ECO:0000313" key="9">
    <source>
        <dbReference type="Proteomes" id="UP000316270"/>
    </source>
</evidence>
<feature type="transmembrane region" description="Helical" evidence="6">
    <location>
        <begin position="92"/>
        <end position="111"/>
    </location>
</feature>
<protein>
    <recommendedName>
        <fullName evidence="7">Major facilitator superfamily (MFS) profile domain-containing protein</fullName>
    </recommendedName>
</protein>
<dbReference type="SUPFAM" id="SSF103473">
    <property type="entry name" value="MFS general substrate transporter"/>
    <property type="match status" value="1"/>
</dbReference>
<evidence type="ECO:0000259" key="7">
    <source>
        <dbReference type="PROSITE" id="PS50850"/>
    </source>
</evidence>
<gene>
    <name evidence="8" type="ORF">FKW77_003224</name>
</gene>
<evidence type="ECO:0000256" key="6">
    <source>
        <dbReference type="SAM" id="Phobius"/>
    </source>
</evidence>
<feature type="domain" description="Major facilitator superfamily (MFS) profile" evidence="7">
    <location>
        <begin position="91"/>
        <end position="568"/>
    </location>
</feature>
<name>A0A517LGU7_9PEZI</name>
<reference evidence="8 9" key="1">
    <citation type="submission" date="2019-07" db="EMBL/GenBank/DDBJ databases">
        <title>Finished genome of Venturia effusa.</title>
        <authorList>
            <person name="Young C.A."/>
            <person name="Cox M.P."/>
            <person name="Ganley A.R.D."/>
            <person name="David W.J."/>
        </authorList>
    </citation>
    <scope>NUCLEOTIDE SEQUENCE [LARGE SCALE GENOMIC DNA]</scope>
    <source>
        <strain evidence="9">albino</strain>
    </source>
</reference>
<keyword evidence="4 6" id="KW-0472">Membrane</keyword>
<evidence type="ECO:0000256" key="1">
    <source>
        <dbReference type="ARBA" id="ARBA00004141"/>
    </source>
</evidence>
<dbReference type="InterPro" id="IPR005829">
    <property type="entry name" value="Sugar_transporter_CS"/>
</dbReference>
<dbReference type="EMBL" id="CP042196">
    <property type="protein sequence ID" value="QDS74860.1"/>
    <property type="molecule type" value="Genomic_DNA"/>
</dbReference>
<evidence type="ECO:0000313" key="8">
    <source>
        <dbReference type="EMBL" id="QDS74860.1"/>
    </source>
</evidence>
<dbReference type="InterPro" id="IPR011701">
    <property type="entry name" value="MFS"/>
</dbReference>
<dbReference type="InterPro" id="IPR020846">
    <property type="entry name" value="MFS_dom"/>
</dbReference>
<keyword evidence="9" id="KW-1185">Reference proteome</keyword>
<comment type="subcellular location">
    <subcellularLocation>
        <location evidence="1">Membrane</location>
        <topology evidence="1">Multi-pass membrane protein</topology>
    </subcellularLocation>
</comment>
<dbReference type="GO" id="GO:0016020">
    <property type="term" value="C:membrane"/>
    <property type="evidence" value="ECO:0007669"/>
    <property type="project" value="UniProtKB-SubCell"/>
</dbReference>
<dbReference type="PROSITE" id="PS50850">
    <property type="entry name" value="MFS"/>
    <property type="match status" value="1"/>
</dbReference>
<evidence type="ECO:0000256" key="4">
    <source>
        <dbReference type="ARBA" id="ARBA00023136"/>
    </source>
</evidence>
<feature type="transmembrane region" description="Helical" evidence="6">
    <location>
        <begin position="259"/>
        <end position="282"/>
    </location>
</feature>
<dbReference type="Gene3D" id="1.20.1250.20">
    <property type="entry name" value="MFS general substrate transporter like domains"/>
    <property type="match status" value="1"/>
</dbReference>
<feature type="transmembrane region" description="Helical" evidence="6">
    <location>
        <begin position="541"/>
        <end position="563"/>
    </location>
</feature>
<feature type="transmembrane region" description="Helical" evidence="6">
    <location>
        <begin position="224"/>
        <end position="247"/>
    </location>
</feature>
<dbReference type="Pfam" id="PF07690">
    <property type="entry name" value="MFS_1"/>
    <property type="match status" value="2"/>
</dbReference>
<organism evidence="8 9">
    <name type="scientific">Venturia effusa</name>
    <dbReference type="NCBI Taxonomy" id="50376"/>
    <lineage>
        <taxon>Eukaryota</taxon>
        <taxon>Fungi</taxon>
        <taxon>Dikarya</taxon>
        <taxon>Ascomycota</taxon>
        <taxon>Pezizomycotina</taxon>
        <taxon>Dothideomycetes</taxon>
        <taxon>Pleosporomycetidae</taxon>
        <taxon>Venturiales</taxon>
        <taxon>Venturiaceae</taxon>
        <taxon>Venturia</taxon>
    </lineage>
</organism>
<keyword evidence="3 6" id="KW-1133">Transmembrane helix</keyword>
<feature type="transmembrane region" description="Helical" evidence="6">
    <location>
        <begin position="511"/>
        <end position="535"/>
    </location>
</feature>
<feature type="transmembrane region" description="Helical" evidence="6">
    <location>
        <begin position="159"/>
        <end position="181"/>
    </location>
</feature>
<feature type="transmembrane region" description="Helical" evidence="6">
    <location>
        <begin position="449"/>
        <end position="471"/>
    </location>
</feature>
<evidence type="ECO:0000256" key="3">
    <source>
        <dbReference type="ARBA" id="ARBA00022989"/>
    </source>
</evidence>
<feature type="region of interest" description="Disordered" evidence="5">
    <location>
        <begin position="1"/>
        <end position="69"/>
    </location>
</feature>
<sequence length="601" mass="66130">MDNNMAQDGIGSASLRQKHRKESRRSGEDSGSLSAAGAHEGQRDLSEGSEETPLLATENRNTTTVEDRSRRYSEYRPWDEFADLPWWKKPHAYWLLGPFMLSALAYGGIIVPKINLILNLICREYYADKSLQDPNFTLLPITWMGENPQCRSPEVQQRVAAFTLQGSLISGILAAIIAPKLGALSDRYGRKPVMCITNFGMFTGEILTILAAKFPETFHVRWLLLGYFFDGLCGSFIASMAMSHSYAADSTPPKSRNVVFGYFHGCLFTGIALGPLAAAYIIKVTGTVIAMFYIALGCHVFFIVFLVLFIPESLSKSRQQAARERHKAAVLARGPSSDWIQQIYSFNLLEPLKILYPKGPHVDPEVRRNLLLLASVDMIIFGVAMGAMTVVIIYSQFVFGWTASQQSIFMSVVNSSRVFCLLAVLPVMARLYHGKAGTRQSQPDTGADVFELSVLRAGILFDMVGFLGYTLARTGPLFILSGAVASFGGMGSPTLQAALTKHVPPGQVGQLLGAMGLLHSFARIVAPTIFNLIYIATVESFSQTVFVILTVLFGLAFAVSWFVRPGIKLVEDPDDESSANQRRRFCSVPQDVEDIEDVLAI</sequence>
<dbReference type="GO" id="GO:0022857">
    <property type="term" value="F:transmembrane transporter activity"/>
    <property type="evidence" value="ECO:0007669"/>
    <property type="project" value="InterPro"/>
</dbReference>
<feature type="transmembrane region" description="Helical" evidence="6">
    <location>
        <begin position="407"/>
        <end position="428"/>
    </location>
</feature>
<dbReference type="InterPro" id="IPR036259">
    <property type="entry name" value="MFS_trans_sf"/>
</dbReference>
<dbReference type="PANTHER" id="PTHR23507:SF40">
    <property type="entry name" value="TETRACYCLINE-EFFLUX TRANSPORTER"/>
    <property type="match status" value="1"/>
</dbReference>
<dbReference type="PANTHER" id="PTHR23507">
    <property type="entry name" value="ZGC:174356"/>
    <property type="match status" value="1"/>
</dbReference>
<dbReference type="PROSITE" id="PS00216">
    <property type="entry name" value="SUGAR_TRANSPORT_1"/>
    <property type="match status" value="1"/>
</dbReference>
<proteinExistence type="predicted"/>
<feature type="transmembrane region" description="Helical" evidence="6">
    <location>
        <begin position="288"/>
        <end position="310"/>
    </location>
</feature>
<evidence type="ECO:0000256" key="5">
    <source>
        <dbReference type="SAM" id="MobiDB-lite"/>
    </source>
</evidence>
<evidence type="ECO:0000256" key="2">
    <source>
        <dbReference type="ARBA" id="ARBA00022692"/>
    </source>
</evidence>
<feature type="transmembrane region" description="Helical" evidence="6">
    <location>
        <begin position="370"/>
        <end position="395"/>
    </location>
</feature>
<dbReference type="Proteomes" id="UP000316270">
    <property type="component" value="Chromosome 12"/>
</dbReference>
<feature type="transmembrane region" description="Helical" evidence="6">
    <location>
        <begin position="193"/>
        <end position="212"/>
    </location>
</feature>
<accession>A0A517LGU7</accession>